<keyword evidence="5 7" id="KW-0472">Membrane</keyword>
<dbReference type="GO" id="GO:0031464">
    <property type="term" value="C:Cul4A-RING E3 ubiquitin ligase complex"/>
    <property type="evidence" value="ECO:0007669"/>
    <property type="project" value="TreeGrafter"/>
</dbReference>
<dbReference type="GO" id="GO:0016020">
    <property type="term" value="C:membrane"/>
    <property type="evidence" value="ECO:0007669"/>
    <property type="project" value="UniProtKB-SubCell"/>
</dbReference>
<feature type="transmembrane region" description="Helical" evidence="7">
    <location>
        <begin position="342"/>
        <end position="361"/>
    </location>
</feature>
<keyword evidence="4 7" id="KW-1133">Transmembrane helix</keyword>
<feature type="transmembrane region" description="Helical" evidence="7">
    <location>
        <begin position="441"/>
        <end position="462"/>
    </location>
</feature>
<dbReference type="PANTHER" id="PTHR14255">
    <property type="entry name" value="CEREBLON"/>
    <property type="match status" value="1"/>
</dbReference>
<evidence type="ECO:0000256" key="2">
    <source>
        <dbReference type="ARBA" id="ARBA00009142"/>
    </source>
</evidence>
<comment type="subcellular location">
    <subcellularLocation>
        <location evidence="1">Membrane</location>
        <topology evidence="1">Multi-pass membrane protein</topology>
    </subcellularLocation>
</comment>
<organism evidence="8 9">
    <name type="scientific">Cucurbita argyrosperma subsp. sororia</name>
    <dbReference type="NCBI Taxonomy" id="37648"/>
    <lineage>
        <taxon>Eukaryota</taxon>
        <taxon>Viridiplantae</taxon>
        <taxon>Streptophyta</taxon>
        <taxon>Embryophyta</taxon>
        <taxon>Tracheophyta</taxon>
        <taxon>Spermatophyta</taxon>
        <taxon>Magnoliopsida</taxon>
        <taxon>eudicotyledons</taxon>
        <taxon>Gunneridae</taxon>
        <taxon>Pentapetalae</taxon>
        <taxon>rosids</taxon>
        <taxon>fabids</taxon>
        <taxon>Cucurbitales</taxon>
        <taxon>Cucurbitaceae</taxon>
        <taxon>Cucurbiteae</taxon>
        <taxon>Cucurbita</taxon>
    </lineage>
</organism>
<evidence type="ECO:0000256" key="6">
    <source>
        <dbReference type="SAM" id="MobiDB-lite"/>
    </source>
</evidence>
<evidence type="ECO:0000313" key="9">
    <source>
        <dbReference type="Proteomes" id="UP000685013"/>
    </source>
</evidence>
<feature type="transmembrane region" description="Helical" evidence="7">
    <location>
        <begin position="131"/>
        <end position="151"/>
    </location>
</feature>
<evidence type="ECO:0000256" key="4">
    <source>
        <dbReference type="ARBA" id="ARBA00022989"/>
    </source>
</evidence>
<dbReference type="Pfam" id="PF01925">
    <property type="entry name" value="TauE"/>
    <property type="match status" value="2"/>
</dbReference>
<protein>
    <submittedName>
        <fullName evidence="8">Sulfite exporter TauE/SafE family protein 3</fullName>
    </submittedName>
</protein>
<comment type="caution">
    <text evidence="8">The sequence shown here is derived from an EMBL/GenBank/DDBJ whole genome shotgun (WGS) entry which is preliminary data.</text>
</comment>
<dbReference type="Proteomes" id="UP000685013">
    <property type="component" value="Chromosome 1"/>
</dbReference>
<dbReference type="EMBL" id="JAGKQH010000001">
    <property type="protein sequence ID" value="KAG6608237.1"/>
    <property type="molecule type" value="Genomic_DNA"/>
</dbReference>
<dbReference type="AlphaFoldDB" id="A0AAV6P8L1"/>
<feature type="transmembrane region" description="Helical" evidence="7">
    <location>
        <begin position="14"/>
        <end position="31"/>
    </location>
</feature>
<feature type="transmembrane region" description="Helical" evidence="7">
    <location>
        <begin position="410"/>
        <end position="429"/>
    </location>
</feature>
<feature type="transmembrane region" description="Helical" evidence="7">
    <location>
        <begin position="381"/>
        <end position="403"/>
    </location>
</feature>
<proteinExistence type="inferred from homology"/>
<evidence type="ECO:0000256" key="1">
    <source>
        <dbReference type="ARBA" id="ARBA00004141"/>
    </source>
</evidence>
<evidence type="ECO:0000256" key="7">
    <source>
        <dbReference type="SAM" id="Phobius"/>
    </source>
</evidence>
<dbReference type="GO" id="GO:0016567">
    <property type="term" value="P:protein ubiquitination"/>
    <property type="evidence" value="ECO:0007669"/>
    <property type="project" value="TreeGrafter"/>
</dbReference>
<feature type="transmembrane region" description="Helical" evidence="7">
    <location>
        <begin position="163"/>
        <end position="183"/>
    </location>
</feature>
<evidence type="ECO:0000256" key="3">
    <source>
        <dbReference type="ARBA" id="ARBA00022692"/>
    </source>
</evidence>
<name>A0AAV6P8L1_9ROSI</name>
<reference evidence="8 9" key="1">
    <citation type="journal article" date="2021" name="Hortic Res">
        <title>The domestication of Cucurbita argyrosperma as revealed by the genome of its wild relative.</title>
        <authorList>
            <person name="Barrera-Redondo J."/>
            <person name="Sanchez-de la Vega G."/>
            <person name="Aguirre-Liguori J.A."/>
            <person name="Castellanos-Morales G."/>
            <person name="Gutierrez-Guerrero Y.T."/>
            <person name="Aguirre-Dugua X."/>
            <person name="Aguirre-Planter E."/>
            <person name="Tenaillon M.I."/>
            <person name="Lira-Saade R."/>
            <person name="Eguiarte L.E."/>
        </authorList>
    </citation>
    <scope>NUCLEOTIDE SEQUENCE [LARGE SCALE GENOMIC DNA]</scope>
    <source>
        <strain evidence="8">JBR-2021</strain>
    </source>
</reference>
<feature type="transmembrane region" description="Helical" evidence="7">
    <location>
        <begin position="189"/>
        <end position="209"/>
    </location>
</feature>
<dbReference type="PANTHER" id="PTHR14255:SF1">
    <property type="entry name" value="SULFITE EXPORTER TAUE_SAFE FAMILY PROTEIN 3"/>
    <property type="match status" value="1"/>
</dbReference>
<accession>A0AAV6P8L1</accession>
<gene>
    <name evidence="8" type="ORF">SDJN03_01579</name>
</gene>
<comment type="similarity">
    <text evidence="2">Belongs to the 4-toluene sulfonate uptake permease (TSUP) (TC 2.A.102) family.</text>
</comment>
<keyword evidence="3 7" id="KW-0812">Transmembrane</keyword>
<sequence>MAEYGGVKWRSNRSLLIATVNFLLVLVLVSAERGLKNPGIPTPDGTRRDFSDERRNFKSLLTIRKGFLWQSDASDYQHVWPNMEFGWRIVVGTVIGFIGGAFGSVGGIGGGGFFLPMLNLIIGFDAKSSTAISKCMIVGAAVSTVYFNLHLRHPTLDAPIIDYDLVLLVQPMLMLGISIGVIFNVIFPNWMVTILLIILFLFISTKAFFKGVETWKKETLLKKDAIKLVSGSAGSESGEEYKALPGGSQQQRTEQTEPEVSVLKNVYWKELGLLFFVWIAFLVLQIFKEKSASCSWEYWTLNFLQVPVSIGIYLYEAINLYKGRRIITSLGERRINFRARQLAMYACLGMSAGIVGGLLGVGGGSIMGPLFLELGVHPQVASASATFAMMFSSSMSVVEYYLLNQFPVPYAVYLAAVAMVAAYCGQYVVSKIIAFLGRASIVIFVLAISIFISALTLGGVGISRSLERLQRNEYMGFVDLCRVRD</sequence>
<feature type="transmembrane region" description="Helical" evidence="7">
    <location>
        <begin position="299"/>
        <end position="321"/>
    </location>
</feature>
<evidence type="ECO:0000256" key="5">
    <source>
        <dbReference type="ARBA" id="ARBA00023136"/>
    </source>
</evidence>
<feature type="non-terminal residue" evidence="8">
    <location>
        <position position="1"/>
    </location>
</feature>
<evidence type="ECO:0000313" key="8">
    <source>
        <dbReference type="EMBL" id="KAG6608237.1"/>
    </source>
</evidence>
<feature type="transmembrane region" description="Helical" evidence="7">
    <location>
        <begin position="271"/>
        <end position="287"/>
    </location>
</feature>
<feature type="region of interest" description="Disordered" evidence="6">
    <location>
        <begin position="235"/>
        <end position="256"/>
    </location>
</feature>
<dbReference type="InterPro" id="IPR002781">
    <property type="entry name" value="TM_pro_TauE-like"/>
</dbReference>
<keyword evidence="9" id="KW-1185">Reference proteome</keyword>
<feature type="transmembrane region" description="Helical" evidence="7">
    <location>
        <begin position="89"/>
        <end position="111"/>
    </location>
</feature>